<name>A0ABX5KC46_9BURK</name>
<evidence type="ECO:0008006" key="3">
    <source>
        <dbReference type="Google" id="ProtNLM"/>
    </source>
</evidence>
<gene>
    <name evidence="1" type="ORF">C7402_1345</name>
</gene>
<evidence type="ECO:0000313" key="1">
    <source>
        <dbReference type="EMBL" id="PVX70780.1"/>
    </source>
</evidence>
<reference evidence="1 2" key="1">
    <citation type="submission" date="2018-05" db="EMBL/GenBank/DDBJ databases">
        <title>Genomic Encyclopedia of Type Strains, Phase IV (KMG-V): Genome sequencing to study the core and pangenomes of soil and plant-associated prokaryotes.</title>
        <authorList>
            <person name="Whitman W."/>
        </authorList>
    </citation>
    <scope>NUCLEOTIDE SEQUENCE [LARGE SCALE GENOMIC DNA]</scope>
    <source>
        <strain evidence="1 2">SCZa-39</strain>
    </source>
</reference>
<organism evidence="1 2">
    <name type="scientific">Paraburkholderia unamae</name>
    <dbReference type="NCBI Taxonomy" id="219649"/>
    <lineage>
        <taxon>Bacteria</taxon>
        <taxon>Pseudomonadati</taxon>
        <taxon>Pseudomonadota</taxon>
        <taxon>Betaproteobacteria</taxon>
        <taxon>Burkholderiales</taxon>
        <taxon>Burkholderiaceae</taxon>
        <taxon>Paraburkholderia</taxon>
    </lineage>
</organism>
<accession>A0ABX5KC46</accession>
<evidence type="ECO:0000313" key="2">
    <source>
        <dbReference type="Proteomes" id="UP000245712"/>
    </source>
</evidence>
<sequence length="60" mass="6782">MRMRRVAAENVFNVLRDDRKTGLAPRRAAMTDKGCYRQLLANHGANNTGPEKLRSVAINR</sequence>
<dbReference type="EMBL" id="QEOB01000034">
    <property type="protein sequence ID" value="PVX70780.1"/>
    <property type="molecule type" value="Genomic_DNA"/>
</dbReference>
<proteinExistence type="predicted"/>
<comment type="caution">
    <text evidence="1">The sequence shown here is derived from an EMBL/GenBank/DDBJ whole genome shotgun (WGS) entry which is preliminary data.</text>
</comment>
<protein>
    <recommendedName>
        <fullName evidence="3">DDE family transposase</fullName>
    </recommendedName>
</protein>
<keyword evidence="2" id="KW-1185">Reference proteome</keyword>
<dbReference type="Proteomes" id="UP000245712">
    <property type="component" value="Unassembled WGS sequence"/>
</dbReference>